<dbReference type="EMBL" id="ML208394">
    <property type="protein sequence ID" value="TFK66765.1"/>
    <property type="molecule type" value="Genomic_DNA"/>
</dbReference>
<dbReference type="Proteomes" id="UP000308600">
    <property type="component" value="Unassembled WGS sequence"/>
</dbReference>
<protein>
    <submittedName>
        <fullName evidence="1">Uncharacterized protein</fullName>
    </submittedName>
</protein>
<evidence type="ECO:0000313" key="1">
    <source>
        <dbReference type="EMBL" id="TFK66765.1"/>
    </source>
</evidence>
<keyword evidence="2" id="KW-1185">Reference proteome</keyword>
<sequence>MSMDSPDSPQDTNSSFSINGLSVSGSLTKIDNEIFRLESQLQDLRSLRNTLPPVAKLPNELLSRIFLKCRDTHSEQTQFRFSLTRLNISWVSRRWRAAALSDPVLWSFVTHPLPRPSPPSGDRLGPGMDLFHACIGRSGDVDLSLSIHPASAELLGSSSRHLHRIREIDVTTNGRRDRNHKDFWLQPAPKLASISVRHQSFGDDEDPDASNIFGQTFPNLRHVFLRDCGFGLSFPLISAPGLTTLHIARPARKIPLHDFAQRLCLMPALRDLGLDRCFDYGTVLRTAPTEPPKLETLAIEGCVKTTFSLLGVLDLSSTLVDLKVKERIHFEVVLTETLQFIRDQCKATRFWGNGGGVDNLSIECRRNHWIDLTASSFPRDVLLPKRHQLTLTYVFSQGAFPSSGDLTLCVYEFFPLENLQIVSLTSVSHKATYQLSQLSSPENLKLNQVADDGSDNSNHLLATPGLFPFVKELEVDGITYPNFQAFQDSL</sequence>
<reference evidence="1 2" key="1">
    <citation type="journal article" date="2019" name="Nat. Ecol. Evol.">
        <title>Megaphylogeny resolves global patterns of mushroom evolution.</title>
        <authorList>
            <person name="Varga T."/>
            <person name="Krizsan K."/>
            <person name="Foldi C."/>
            <person name="Dima B."/>
            <person name="Sanchez-Garcia M."/>
            <person name="Sanchez-Ramirez S."/>
            <person name="Szollosi G.J."/>
            <person name="Szarkandi J.G."/>
            <person name="Papp V."/>
            <person name="Albert L."/>
            <person name="Andreopoulos W."/>
            <person name="Angelini C."/>
            <person name="Antonin V."/>
            <person name="Barry K.W."/>
            <person name="Bougher N.L."/>
            <person name="Buchanan P."/>
            <person name="Buyck B."/>
            <person name="Bense V."/>
            <person name="Catcheside P."/>
            <person name="Chovatia M."/>
            <person name="Cooper J."/>
            <person name="Damon W."/>
            <person name="Desjardin D."/>
            <person name="Finy P."/>
            <person name="Geml J."/>
            <person name="Haridas S."/>
            <person name="Hughes K."/>
            <person name="Justo A."/>
            <person name="Karasinski D."/>
            <person name="Kautmanova I."/>
            <person name="Kiss B."/>
            <person name="Kocsube S."/>
            <person name="Kotiranta H."/>
            <person name="LaButti K.M."/>
            <person name="Lechner B.E."/>
            <person name="Liimatainen K."/>
            <person name="Lipzen A."/>
            <person name="Lukacs Z."/>
            <person name="Mihaltcheva S."/>
            <person name="Morgado L.N."/>
            <person name="Niskanen T."/>
            <person name="Noordeloos M.E."/>
            <person name="Ohm R.A."/>
            <person name="Ortiz-Santana B."/>
            <person name="Ovrebo C."/>
            <person name="Racz N."/>
            <person name="Riley R."/>
            <person name="Savchenko A."/>
            <person name="Shiryaev A."/>
            <person name="Soop K."/>
            <person name="Spirin V."/>
            <person name="Szebenyi C."/>
            <person name="Tomsovsky M."/>
            <person name="Tulloss R.E."/>
            <person name="Uehling J."/>
            <person name="Grigoriev I.V."/>
            <person name="Vagvolgyi C."/>
            <person name="Papp T."/>
            <person name="Martin F.M."/>
            <person name="Miettinen O."/>
            <person name="Hibbett D.S."/>
            <person name="Nagy L.G."/>
        </authorList>
    </citation>
    <scope>NUCLEOTIDE SEQUENCE [LARGE SCALE GENOMIC DNA]</scope>
    <source>
        <strain evidence="1 2">NL-1719</strain>
    </source>
</reference>
<organism evidence="1 2">
    <name type="scientific">Pluteus cervinus</name>
    <dbReference type="NCBI Taxonomy" id="181527"/>
    <lineage>
        <taxon>Eukaryota</taxon>
        <taxon>Fungi</taxon>
        <taxon>Dikarya</taxon>
        <taxon>Basidiomycota</taxon>
        <taxon>Agaricomycotina</taxon>
        <taxon>Agaricomycetes</taxon>
        <taxon>Agaricomycetidae</taxon>
        <taxon>Agaricales</taxon>
        <taxon>Pluteineae</taxon>
        <taxon>Pluteaceae</taxon>
        <taxon>Pluteus</taxon>
    </lineage>
</organism>
<accession>A0ACD3AM40</accession>
<proteinExistence type="predicted"/>
<gene>
    <name evidence="1" type="ORF">BDN72DRAFT_899522</name>
</gene>
<name>A0ACD3AM40_9AGAR</name>
<evidence type="ECO:0000313" key="2">
    <source>
        <dbReference type="Proteomes" id="UP000308600"/>
    </source>
</evidence>